<dbReference type="PANTHER" id="PTHR34136">
    <property type="match status" value="1"/>
</dbReference>
<evidence type="ECO:0000313" key="4">
    <source>
        <dbReference type="Proteomes" id="UP000621799"/>
    </source>
</evidence>
<dbReference type="Pfam" id="PF03808">
    <property type="entry name" value="Glyco_tran_WecG"/>
    <property type="match status" value="1"/>
</dbReference>
<accession>A0A928VSX2</accession>
<proteinExistence type="predicted"/>
<name>A0A928VSX2_9CYAN</name>
<dbReference type="Proteomes" id="UP000621799">
    <property type="component" value="Unassembled WGS sequence"/>
</dbReference>
<reference evidence="3" key="1">
    <citation type="submission" date="2020-10" db="EMBL/GenBank/DDBJ databases">
        <authorList>
            <person name="Castelo-Branco R."/>
            <person name="Eusebio N."/>
            <person name="Adriana R."/>
            <person name="Vieira A."/>
            <person name="Brugerolle De Fraissinette N."/>
            <person name="Rezende De Castro R."/>
            <person name="Schneider M.P."/>
            <person name="Vasconcelos V."/>
            <person name="Leao P.N."/>
        </authorList>
    </citation>
    <scope>NUCLEOTIDE SEQUENCE</scope>
    <source>
        <strain evidence="3">LEGE 11467</strain>
    </source>
</reference>
<organism evidence="3 4">
    <name type="scientific">Zarconia navalis LEGE 11467</name>
    <dbReference type="NCBI Taxonomy" id="1828826"/>
    <lineage>
        <taxon>Bacteria</taxon>
        <taxon>Bacillati</taxon>
        <taxon>Cyanobacteriota</taxon>
        <taxon>Cyanophyceae</taxon>
        <taxon>Oscillatoriophycideae</taxon>
        <taxon>Oscillatoriales</taxon>
        <taxon>Oscillatoriales incertae sedis</taxon>
        <taxon>Zarconia</taxon>
        <taxon>Zarconia navalis</taxon>
    </lineage>
</organism>
<dbReference type="GO" id="GO:0016758">
    <property type="term" value="F:hexosyltransferase activity"/>
    <property type="evidence" value="ECO:0007669"/>
    <property type="project" value="TreeGrafter"/>
</dbReference>
<dbReference type="PANTHER" id="PTHR34136:SF1">
    <property type="entry name" value="UDP-N-ACETYL-D-MANNOSAMINURONIC ACID TRANSFERASE"/>
    <property type="match status" value="1"/>
</dbReference>
<protein>
    <submittedName>
        <fullName evidence="3">WecB/TagA/CpsF family glycosyltransferase</fullName>
    </submittedName>
</protein>
<dbReference type="EMBL" id="JADEXN010000016">
    <property type="protein sequence ID" value="MBE9039546.1"/>
    <property type="molecule type" value="Genomic_DNA"/>
</dbReference>
<dbReference type="AlphaFoldDB" id="A0A928VSX2"/>
<sequence length="266" mass="30625">MNNVQILNLSIDNFSTAELLQKLEIEGGTVFTPNVDHLMKLQTDSEFYNIYQSCTYRICDSKILLYVSKFLGQPLKEKISGSDFLPAFYNHFNQYEDTTIFLLGAASGVAQQAQENINQKVGRKMVIDSYSPTFGFENDEEECQYIIDRINRSGATVLAVGLGAPKQEKWIARYKHQLANIRIFLAVGATIDFEAGEKPRAPKWVSEAGLEWMYRLVKEPKRLWKRYLIDDLPFFGLVLQQKFNLYRKPRKSEVEKSAREDRQAIA</sequence>
<keyword evidence="4" id="KW-1185">Reference proteome</keyword>
<evidence type="ECO:0000313" key="3">
    <source>
        <dbReference type="EMBL" id="MBE9039546.1"/>
    </source>
</evidence>
<keyword evidence="2" id="KW-0808">Transferase</keyword>
<evidence type="ECO:0000256" key="1">
    <source>
        <dbReference type="ARBA" id="ARBA00022676"/>
    </source>
</evidence>
<evidence type="ECO:0000256" key="2">
    <source>
        <dbReference type="ARBA" id="ARBA00022679"/>
    </source>
</evidence>
<dbReference type="RefSeq" id="WP_264319808.1">
    <property type="nucleotide sequence ID" value="NZ_JADEXN010000016.1"/>
</dbReference>
<dbReference type="NCBIfam" id="TIGR00696">
    <property type="entry name" value="wecG_tagA_cpsF"/>
    <property type="match status" value="1"/>
</dbReference>
<comment type="caution">
    <text evidence="3">The sequence shown here is derived from an EMBL/GenBank/DDBJ whole genome shotgun (WGS) entry which is preliminary data.</text>
</comment>
<gene>
    <name evidence="3" type="ORF">IQ235_01885</name>
</gene>
<dbReference type="InterPro" id="IPR004629">
    <property type="entry name" value="WecG_TagA_CpsF"/>
</dbReference>
<dbReference type="CDD" id="cd06533">
    <property type="entry name" value="Glyco_transf_WecG_TagA"/>
    <property type="match status" value="1"/>
</dbReference>
<keyword evidence="1" id="KW-0328">Glycosyltransferase</keyword>